<dbReference type="PANTHER" id="PTHR21112:SF10">
    <property type="entry name" value="CHEMOSENSORY PROTEIN A 87A"/>
    <property type="match status" value="1"/>
</dbReference>
<dbReference type="InterPro" id="IPR010512">
    <property type="entry name" value="DUF1091"/>
</dbReference>
<protein>
    <submittedName>
        <fullName evidence="1">Uncharacterized protein</fullName>
    </submittedName>
</protein>
<dbReference type="Pfam" id="PF06477">
    <property type="entry name" value="DUF1091"/>
    <property type="match status" value="1"/>
</dbReference>
<name>A0A9Q0RYI9_9DIPT</name>
<sequence length="162" mass="18792">MKDDLMFEYLGVDQEESVQNYFDIKLNQIKRKDESDSIFMVNGNVEQKVVLDDNWKAHVTVYRSDTVDGEYSEFLSFPPIGVCAFMKTIYKKYFYTSMKDCSNVPSPDICPLEKEKYAMQCEFDAKVFHKVARPGFYIVKANLMNDEEIKTGIVIRGSVTKK</sequence>
<organism evidence="1 2">
    <name type="scientific">Pseudolycoriella hygida</name>
    <dbReference type="NCBI Taxonomy" id="35572"/>
    <lineage>
        <taxon>Eukaryota</taxon>
        <taxon>Metazoa</taxon>
        <taxon>Ecdysozoa</taxon>
        <taxon>Arthropoda</taxon>
        <taxon>Hexapoda</taxon>
        <taxon>Insecta</taxon>
        <taxon>Pterygota</taxon>
        <taxon>Neoptera</taxon>
        <taxon>Endopterygota</taxon>
        <taxon>Diptera</taxon>
        <taxon>Nematocera</taxon>
        <taxon>Sciaroidea</taxon>
        <taxon>Sciaridae</taxon>
        <taxon>Pseudolycoriella</taxon>
    </lineage>
</organism>
<dbReference type="PANTHER" id="PTHR21112">
    <property type="entry name" value="CHEMOSENSORY PROTEIN A 29A-RELATED"/>
    <property type="match status" value="1"/>
</dbReference>
<evidence type="ECO:0000313" key="1">
    <source>
        <dbReference type="EMBL" id="KAJ6637033.1"/>
    </source>
</evidence>
<proteinExistence type="predicted"/>
<dbReference type="Proteomes" id="UP001151699">
    <property type="component" value="Chromosome X"/>
</dbReference>
<keyword evidence="2" id="KW-1185">Reference proteome</keyword>
<accession>A0A9Q0RYI9</accession>
<dbReference type="AlphaFoldDB" id="A0A9Q0RYI9"/>
<dbReference type="EMBL" id="WJQU01000003">
    <property type="protein sequence ID" value="KAJ6637033.1"/>
    <property type="molecule type" value="Genomic_DNA"/>
</dbReference>
<gene>
    <name evidence="1" type="ORF">Bhyg_09759</name>
</gene>
<dbReference type="OrthoDB" id="7911967at2759"/>
<comment type="caution">
    <text evidence="1">The sequence shown here is derived from an EMBL/GenBank/DDBJ whole genome shotgun (WGS) entry which is preliminary data.</text>
</comment>
<reference evidence="1" key="1">
    <citation type="submission" date="2022-07" db="EMBL/GenBank/DDBJ databases">
        <authorList>
            <person name="Trinca V."/>
            <person name="Uliana J.V.C."/>
            <person name="Torres T.T."/>
            <person name="Ward R.J."/>
            <person name="Monesi N."/>
        </authorList>
    </citation>
    <scope>NUCLEOTIDE SEQUENCE</scope>
    <source>
        <strain evidence="1">HSMRA1968</strain>
        <tissue evidence="1">Whole embryos</tissue>
    </source>
</reference>
<evidence type="ECO:0000313" key="2">
    <source>
        <dbReference type="Proteomes" id="UP001151699"/>
    </source>
</evidence>